<dbReference type="Gene3D" id="3.90.79.10">
    <property type="entry name" value="Nucleoside Triphosphate Pyrophosphohydrolase"/>
    <property type="match status" value="1"/>
</dbReference>
<evidence type="ECO:0000256" key="1">
    <source>
        <dbReference type="ARBA" id="ARBA00001936"/>
    </source>
</evidence>
<dbReference type="EMBL" id="CAFBMT010000027">
    <property type="protein sequence ID" value="CAB4953884.1"/>
    <property type="molecule type" value="Genomic_DNA"/>
</dbReference>
<comment type="cofactor">
    <cofactor evidence="1">
        <name>Mn(2+)</name>
        <dbReference type="ChEBI" id="CHEBI:29035"/>
    </cofactor>
</comment>
<feature type="region of interest" description="Disordered" evidence="7">
    <location>
        <begin position="1"/>
        <end position="37"/>
    </location>
</feature>
<dbReference type="PANTHER" id="PTHR12992:SF11">
    <property type="entry name" value="MITOCHONDRIAL COENZYME A DIPHOSPHATASE NUDT8"/>
    <property type="match status" value="1"/>
</dbReference>
<feature type="domain" description="Nudix hydrolase" evidence="8">
    <location>
        <begin position="62"/>
        <end position="203"/>
    </location>
</feature>
<evidence type="ECO:0000259" key="8">
    <source>
        <dbReference type="PROSITE" id="PS51462"/>
    </source>
</evidence>
<dbReference type="GO" id="GO:0010945">
    <property type="term" value="F:coenzyme A diphosphatase activity"/>
    <property type="evidence" value="ECO:0007669"/>
    <property type="project" value="InterPro"/>
</dbReference>
<dbReference type="EMBL" id="CAFBIY010000194">
    <property type="protein sequence ID" value="CAB4853066.1"/>
    <property type="molecule type" value="Genomic_DNA"/>
</dbReference>
<evidence type="ECO:0000256" key="5">
    <source>
        <dbReference type="ARBA" id="ARBA00022842"/>
    </source>
</evidence>
<accession>A0A6J7C4Q5</accession>
<evidence type="ECO:0000256" key="4">
    <source>
        <dbReference type="ARBA" id="ARBA00022801"/>
    </source>
</evidence>
<evidence type="ECO:0000313" key="9">
    <source>
        <dbReference type="EMBL" id="CAB4365364.1"/>
    </source>
</evidence>
<dbReference type="PROSITE" id="PS51462">
    <property type="entry name" value="NUDIX"/>
    <property type="match status" value="1"/>
</dbReference>
<dbReference type="EMBL" id="CAFBOL010000050">
    <property type="protein sequence ID" value="CAB4996663.1"/>
    <property type="molecule type" value="Genomic_DNA"/>
</dbReference>
<keyword evidence="3" id="KW-0479">Metal-binding</keyword>
<gene>
    <name evidence="10" type="ORF">UFOPK2656_02816</name>
    <name evidence="11" type="ORF">UFOPK3267_02590</name>
    <name evidence="12" type="ORF">UFOPK3651_03041</name>
    <name evidence="13" type="ORF">UFOPK3931_01844</name>
    <name evidence="9" type="ORF">UFOPK4189_03110</name>
</gene>
<dbReference type="Pfam" id="PF00293">
    <property type="entry name" value="NUDIX"/>
    <property type="match status" value="1"/>
</dbReference>
<keyword evidence="5" id="KW-0460">Magnesium</keyword>
<reference evidence="11" key="1">
    <citation type="submission" date="2020-05" db="EMBL/GenBank/DDBJ databases">
        <authorList>
            <person name="Chiriac C."/>
            <person name="Salcher M."/>
            <person name="Ghai R."/>
            <person name="Kavagutti S V."/>
        </authorList>
    </citation>
    <scope>NUCLEOTIDE SEQUENCE</scope>
</reference>
<name>A0A6J7C4Q5_9ZZZZ</name>
<dbReference type="AlphaFoldDB" id="A0A6J7C4Q5"/>
<evidence type="ECO:0000313" key="12">
    <source>
        <dbReference type="EMBL" id="CAB4953884.1"/>
    </source>
</evidence>
<protein>
    <submittedName>
        <fullName evidence="11">Unannotated protein</fullName>
    </submittedName>
</protein>
<evidence type="ECO:0000256" key="2">
    <source>
        <dbReference type="ARBA" id="ARBA00001946"/>
    </source>
</evidence>
<evidence type="ECO:0000313" key="11">
    <source>
        <dbReference type="EMBL" id="CAB4853066.1"/>
    </source>
</evidence>
<dbReference type="InterPro" id="IPR000086">
    <property type="entry name" value="NUDIX_hydrolase_dom"/>
</dbReference>
<dbReference type="InterPro" id="IPR015797">
    <property type="entry name" value="NUDIX_hydrolase-like_dom_sf"/>
</dbReference>
<organism evidence="11">
    <name type="scientific">freshwater metagenome</name>
    <dbReference type="NCBI Taxonomy" id="449393"/>
    <lineage>
        <taxon>unclassified sequences</taxon>
        <taxon>metagenomes</taxon>
        <taxon>ecological metagenomes</taxon>
    </lineage>
</organism>
<dbReference type="InterPro" id="IPR045121">
    <property type="entry name" value="CoAse"/>
</dbReference>
<evidence type="ECO:0000313" key="10">
    <source>
        <dbReference type="EMBL" id="CAB4739916.1"/>
    </source>
</evidence>
<evidence type="ECO:0000256" key="7">
    <source>
        <dbReference type="SAM" id="MobiDB-lite"/>
    </source>
</evidence>
<comment type="cofactor">
    <cofactor evidence="2">
        <name>Mg(2+)</name>
        <dbReference type="ChEBI" id="CHEBI:18420"/>
    </cofactor>
</comment>
<dbReference type="EMBL" id="CAEZYF010000024">
    <property type="protein sequence ID" value="CAB4739916.1"/>
    <property type="molecule type" value="Genomic_DNA"/>
</dbReference>
<sequence length="241" mass="27056">MAGPLLPEQRPGGQQIIPRPEGWKPGGGPPWPVPAPIHDTAHAVRALLAEPWPDDPDTSHDDRPAAVLVVLADGPRGTEVLLTRRPWHMRTHKGEVTFPGGRLDPGETYEQAALREAWEEVALPPETVTVVGRLHPVRPWTNNNWIMPVLAHIPAPVELVGHAAEVDRVWWVPLQDFTMPGTYREEHWDTAYGKHPILFYDLDDETVWGLTGRILTWLLEVVYDIPGRTPPPIVEPMPDRE</sequence>
<keyword evidence="6" id="KW-0464">Manganese</keyword>
<dbReference type="EMBL" id="CAESGF010000029">
    <property type="protein sequence ID" value="CAB4365364.1"/>
    <property type="molecule type" value="Genomic_DNA"/>
</dbReference>
<keyword evidence="4" id="KW-0378">Hydrolase</keyword>
<dbReference type="SUPFAM" id="SSF55811">
    <property type="entry name" value="Nudix"/>
    <property type="match status" value="1"/>
</dbReference>
<proteinExistence type="predicted"/>
<evidence type="ECO:0000256" key="6">
    <source>
        <dbReference type="ARBA" id="ARBA00023211"/>
    </source>
</evidence>
<evidence type="ECO:0000256" key="3">
    <source>
        <dbReference type="ARBA" id="ARBA00022723"/>
    </source>
</evidence>
<dbReference type="CDD" id="cd03426">
    <property type="entry name" value="NUDIX_CoAse_Nudt7"/>
    <property type="match status" value="1"/>
</dbReference>
<evidence type="ECO:0000313" key="13">
    <source>
        <dbReference type="EMBL" id="CAB4996663.1"/>
    </source>
</evidence>
<dbReference type="GO" id="GO:0046872">
    <property type="term" value="F:metal ion binding"/>
    <property type="evidence" value="ECO:0007669"/>
    <property type="project" value="UniProtKB-KW"/>
</dbReference>
<dbReference type="PANTHER" id="PTHR12992">
    <property type="entry name" value="NUDIX HYDROLASE"/>
    <property type="match status" value="1"/>
</dbReference>